<dbReference type="PROSITE" id="PS50113">
    <property type="entry name" value="PAC"/>
    <property type="match status" value="2"/>
</dbReference>
<dbReference type="InterPro" id="IPR004358">
    <property type="entry name" value="Sig_transdc_His_kin-like_C"/>
</dbReference>
<dbReference type="CDD" id="cd00075">
    <property type="entry name" value="HATPase"/>
    <property type="match status" value="1"/>
</dbReference>
<dbReference type="PANTHER" id="PTHR43065:SF10">
    <property type="entry name" value="PEROXIDE STRESS-ACTIVATED HISTIDINE KINASE MAK3"/>
    <property type="match status" value="1"/>
</dbReference>
<feature type="transmembrane region" description="Helical" evidence="10">
    <location>
        <begin position="6"/>
        <end position="31"/>
    </location>
</feature>
<dbReference type="Pfam" id="PF00989">
    <property type="entry name" value="PAS"/>
    <property type="match status" value="1"/>
</dbReference>
<feature type="domain" description="Histidine kinase" evidence="11">
    <location>
        <begin position="514"/>
        <end position="719"/>
    </location>
</feature>
<keyword evidence="10" id="KW-1133">Transmembrane helix</keyword>
<dbReference type="PRINTS" id="PR00344">
    <property type="entry name" value="BCTRLSENSOR"/>
</dbReference>
<feature type="domain" description="PAC" evidence="13">
    <location>
        <begin position="319"/>
        <end position="370"/>
    </location>
</feature>
<keyword evidence="7" id="KW-0067">ATP-binding</keyword>
<dbReference type="InterPro" id="IPR003594">
    <property type="entry name" value="HATPase_dom"/>
</dbReference>
<keyword evidence="10" id="KW-0472">Membrane</keyword>
<dbReference type="NCBIfam" id="TIGR00229">
    <property type="entry name" value="sensory_box"/>
    <property type="match status" value="2"/>
</dbReference>
<dbReference type="PROSITE" id="PS50112">
    <property type="entry name" value="PAS"/>
    <property type="match status" value="2"/>
</dbReference>
<feature type="domain" description="PAS" evidence="12">
    <location>
        <begin position="378"/>
        <end position="416"/>
    </location>
</feature>
<feature type="transmembrane region" description="Helical" evidence="10">
    <location>
        <begin position="43"/>
        <end position="71"/>
    </location>
</feature>
<dbReference type="Pfam" id="PF03707">
    <property type="entry name" value="MHYT"/>
    <property type="match status" value="2"/>
</dbReference>
<evidence type="ECO:0000259" key="14">
    <source>
        <dbReference type="PROSITE" id="PS50924"/>
    </source>
</evidence>
<dbReference type="GO" id="GO:0006355">
    <property type="term" value="P:regulation of DNA-templated transcription"/>
    <property type="evidence" value="ECO:0007669"/>
    <property type="project" value="InterPro"/>
</dbReference>
<feature type="transmembrane region" description="Helical" evidence="10">
    <location>
        <begin position="173"/>
        <end position="194"/>
    </location>
</feature>
<dbReference type="SUPFAM" id="SSF47384">
    <property type="entry name" value="Homodimeric domain of signal transducing histidine kinase"/>
    <property type="match status" value="1"/>
</dbReference>
<dbReference type="SUPFAM" id="SSF55785">
    <property type="entry name" value="PYP-like sensor domain (PAS domain)"/>
    <property type="match status" value="2"/>
</dbReference>
<dbReference type="Pfam" id="PF13426">
    <property type="entry name" value="PAS_9"/>
    <property type="match status" value="1"/>
</dbReference>
<dbReference type="SMART" id="SM00091">
    <property type="entry name" value="PAS"/>
    <property type="match status" value="2"/>
</dbReference>
<dbReference type="Gene3D" id="1.10.287.130">
    <property type="match status" value="1"/>
</dbReference>
<name>A0A7V9Z2R6_9BACL</name>
<dbReference type="GO" id="GO:0016020">
    <property type="term" value="C:membrane"/>
    <property type="evidence" value="ECO:0007669"/>
    <property type="project" value="UniProtKB-UniRule"/>
</dbReference>
<keyword evidence="16" id="KW-1185">Reference proteome</keyword>
<feature type="domain" description="PAS" evidence="12">
    <location>
        <begin position="247"/>
        <end position="317"/>
    </location>
</feature>
<evidence type="ECO:0000256" key="8">
    <source>
        <dbReference type="ARBA" id="ARBA00022969"/>
    </source>
</evidence>
<evidence type="ECO:0000256" key="9">
    <source>
        <dbReference type="ARBA" id="ARBA00023012"/>
    </source>
</evidence>
<dbReference type="GO" id="GO:0005524">
    <property type="term" value="F:ATP binding"/>
    <property type="evidence" value="ECO:0007669"/>
    <property type="project" value="UniProtKB-KW"/>
</dbReference>
<dbReference type="InterPro" id="IPR035965">
    <property type="entry name" value="PAS-like_dom_sf"/>
</dbReference>
<dbReference type="GO" id="GO:0030435">
    <property type="term" value="P:sporulation resulting in formation of a cellular spore"/>
    <property type="evidence" value="ECO:0007669"/>
    <property type="project" value="UniProtKB-KW"/>
</dbReference>
<sequence length="732" mass="82259">MSVTSFYHIPLVFFSLIIAAVASYNFLNLVAHLHTRTGYIRTILLLGGASTSGVGIWSMHFIAMLAFHLPIPIQCNFSLLLTSMVVPMISSFIVLLTFSQKKLSFRSICLASIFMGTGISSMHYIGMESLEIAAKIHYTLYSIPLSTLIAIFHSFIAFFILFRFKKDFQRFTIWKMISALFMGIAVFGMHYFAMAGTTFTPVHLVHSTSSTFSINHLLLAAIIGIAVFTIFVFTTATLLIDRLLKETEKYHQSLFTQTPDMVFLLNTDGTFVSGNPVFEKITGYAPEDYIGKHFQLFIDPKDCKKAIMFFHQALEGKVNEFDVKTKHKNGGTIDIHTKLIPMTVESELKGIYVIAQNITELKQSRKELETLHHKHTLILNSMAEGVYGIDRYTNIVFCNPAAEKMTGYKAEEVIGKCLHLMIHHTKLDETPHHIEECPIYRSVQEGRTYHITKDIFFRKDGTSFLVSYTSTPILENGDVVGAVITFTDITEKQKTEELIRTSEKLSVAGQLAAGIAHEIRNPLTAIKGFLKLLESELGEKKHYLQIVQSEIQRIELILSELLVLAKPQATKFVPKEMRLLLTHVTALLETHGNLHNIQIITEIEPDLPLVECDENGLKQVFINFLKNAMEAMPNGGEIRIEAKKNGHDSIVIRFIDQGCGIPEEQLRKIGQPFFTTKEKGTGLGFMVSKKIIEDHGGTIHITSRVNEGTTIEVTLPIHIQTTPLPPKHVSTL</sequence>
<dbReference type="Pfam" id="PF00512">
    <property type="entry name" value="HisKA"/>
    <property type="match status" value="1"/>
</dbReference>
<dbReference type="SMART" id="SM00387">
    <property type="entry name" value="HATPase_c"/>
    <property type="match status" value="1"/>
</dbReference>
<dbReference type="GO" id="GO:0000155">
    <property type="term" value="F:phosphorelay sensor kinase activity"/>
    <property type="evidence" value="ECO:0007669"/>
    <property type="project" value="InterPro"/>
</dbReference>
<dbReference type="CDD" id="cd00082">
    <property type="entry name" value="HisKA"/>
    <property type="match status" value="1"/>
</dbReference>
<dbReference type="Gene3D" id="3.30.565.10">
    <property type="entry name" value="Histidine kinase-like ATPase, C-terminal domain"/>
    <property type="match status" value="1"/>
</dbReference>
<dbReference type="PANTHER" id="PTHR43065">
    <property type="entry name" value="SENSOR HISTIDINE KINASE"/>
    <property type="match status" value="1"/>
</dbReference>
<dbReference type="Gene3D" id="3.30.450.20">
    <property type="entry name" value="PAS domain"/>
    <property type="match status" value="2"/>
</dbReference>
<dbReference type="InterPro" id="IPR003661">
    <property type="entry name" value="HisK_dim/P_dom"/>
</dbReference>
<dbReference type="InterPro" id="IPR000700">
    <property type="entry name" value="PAS-assoc_C"/>
</dbReference>
<dbReference type="Proteomes" id="UP000580891">
    <property type="component" value="Unassembled WGS sequence"/>
</dbReference>
<keyword evidence="9" id="KW-0902">Two-component regulatory system</keyword>
<evidence type="ECO:0000256" key="10">
    <source>
        <dbReference type="PROSITE-ProRule" id="PRU00244"/>
    </source>
</evidence>
<keyword evidence="4" id="KW-0808">Transferase</keyword>
<protein>
    <recommendedName>
        <fullName evidence="2">histidine kinase</fullName>
        <ecNumber evidence="2">2.7.13.3</ecNumber>
    </recommendedName>
</protein>
<feature type="transmembrane region" description="Helical" evidence="10">
    <location>
        <begin position="138"/>
        <end position="161"/>
    </location>
</feature>
<keyword evidence="6" id="KW-0418">Kinase</keyword>
<dbReference type="InterPro" id="IPR005467">
    <property type="entry name" value="His_kinase_dom"/>
</dbReference>
<comment type="caution">
    <text evidence="15">The sequence shown here is derived from an EMBL/GenBank/DDBJ whole genome shotgun (WGS) entry which is preliminary data.</text>
</comment>
<dbReference type="InterPro" id="IPR036097">
    <property type="entry name" value="HisK_dim/P_sf"/>
</dbReference>
<dbReference type="InterPro" id="IPR000014">
    <property type="entry name" value="PAS"/>
</dbReference>
<dbReference type="PROSITE" id="PS50109">
    <property type="entry name" value="HIS_KIN"/>
    <property type="match status" value="1"/>
</dbReference>
<evidence type="ECO:0000313" key="16">
    <source>
        <dbReference type="Proteomes" id="UP000580891"/>
    </source>
</evidence>
<proteinExistence type="predicted"/>
<evidence type="ECO:0000313" key="15">
    <source>
        <dbReference type="EMBL" id="MBA2873014.1"/>
    </source>
</evidence>
<dbReference type="Pfam" id="PF02518">
    <property type="entry name" value="HATPase_c"/>
    <property type="match status" value="1"/>
</dbReference>
<gene>
    <name evidence="15" type="ORF">HNQ85_003329</name>
</gene>
<evidence type="ECO:0000259" key="13">
    <source>
        <dbReference type="PROSITE" id="PS50113"/>
    </source>
</evidence>
<dbReference type="SMART" id="SM00388">
    <property type="entry name" value="HisKA"/>
    <property type="match status" value="1"/>
</dbReference>
<reference evidence="15 16" key="1">
    <citation type="submission" date="2020-07" db="EMBL/GenBank/DDBJ databases">
        <title>Genomic Encyclopedia of Type Strains, Phase IV (KMG-IV): sequencing the most valuable type-strain genomes for metagenomic binning, comparative biology and taxonomic classification.</title>
        <authorList>
            <person name="Goeker M."/>
        </authorList>
    </citation>
    <scope>NUCLEOTIDE SEQUENCE [LARGE SCALE GENOMIC DNA]</scope>
    <source>
        <strain evidence="15 16">DSM 25220</strain>
    </source>
</reference>
<dbReference type="EC" id="2.7.13.3" evidence="2"/>
<dbReference type="EMBL" id="JACDUU010000011">
    <property type="protein sequence ID" value="MBA2873014.1"/>
    <property type="molecule type" value="Genomic_DNA"/>
</dbReference>
<dbReference type="FunFam" id="1.10.287.130:FF:000040">
    <property type="entry name" value="PAS domain-containing sensor histidine kinase"/>
    <property type="match status" value="1"/>
</dbReference>
<evidence type="ECO:0000256" key="5">
    <source>
        <dbReference type="ARBA" id="ARBA00022741"/>
    </source>
</evidence>
<dbReference type="RefSeq" id="WP_181538756.1">
    <property type="nucleotide sequence ID" value="NZ_JACDUU010000011.1"/>
</dbReference>
<dbReference type="InterPro" id="IPR013767">
    <property type="entry name" value="PAS_fold"/>
</dbReference>
<keyword evidence="3" id="KW-0597">Phosphoprotein</keyword>
<organism evidence="15 16">
    <name type="scientific">[Anoxybacillus] calidus</name>
    <dbReference type="NCBI Taxonomy" id="575178"/>
    <lineage>
        <taxon>Bacteria</taxon>
        <taxon>Bacillati</taxon>
        <taxon>Bacillota</taxon>
        <taxon>Bacilli</taxon>
        <taxon>Bacillales</taxon>
        <taxon>Anoxybacillaceae</taxon>
        <taxon>Paranoxybacillus</taxon>
    </lineage>
</organism>
<dbReference type="InterPro" id="IPR001610">
    <property type="entry name" value="PAC"/>
</dbReference>
<feature type="domain" description="PAC" evidence="13">
    <location>
        <begin position="450"/>
        <end position="501"/>
    </location>
</feature>
<evidence type="ECO:0000256" key="1">
    <source>
        <dbReference type="ARBA" id="ARBA00000085"/>
    </source>
</evidence>
<evidence type="ECO:0000256" key="7">
    <source>
        <dbReference type="ARBA" id="ARBA00022840"/>
    </source>
</evidence>
<evidence type="ECO:0000259" key="12">
    <source>
        <dbReference type="PROSITE" id="PS50112"/>
    </source>
</evidence>
<feature type="transmembrane region" description="Helical" evidence="10">
    <location>
        <begin position="77"/>
        <end position="96"/>
    </location>
</feature>
<dbReference type="InterPro" id="IPR005330">
    <property type="entry name" value="MHYT_dom"/>
</dbReference>
<comment type="catalytic activity">
    <reaction evidence="1">
        <text>ATP + protein L-histidine = ADP + protein N-phospho-L-histidine.</text>
        <dbReference type="EC" id="2.7.13.3"/>
    </reaction>
</comment>
<dbReference type="SMART" id="SM00086">
    <property type="entry name" value="PAC"/>
    <property type="match status" value="2"/>
</dbReference>
<feature type="transmembrane region" description="Helical" evidence="10">
    <location>
        <begin position="108"/>
        <end position="126"/>
    </location>
</feature>
<keyword evidence="10" id="KW-0812">Transmembrane</keyword>
<feature type="transmembrane region" description="Helical" evidence="10">
    <location>
        <begin position="214"/>
        <end position="240"/>
    </location>
</feature>
<evidence type="ECO:0000256" key="6">
    <source>
        <dbReference type="ARBA" id="ARBA00022777"/>
    </source>
</evidence>
<evidence type="ECO:0000256" key="4">
    <source>
        <dbReference type="ARBA" id="ARBA00022679"/>
    </source>
</evidence>
<dbReference type="CDD" id="cd00130">
    <property type="entry name" value="PAS"/>
    <property type="match status" value="2"/>
</dbReference>
<dbReference type="AlphaFoldDB" id="A0A7V9Z2R6"/>
<dbReference type="SUPFAM" id="SSF55874">
    <property type="entry name" value="ATPase domain of HSP90 chaperone/DNA topoisomerase II/histidine kinase"/>
    <property type="match status" value="1"/>
</dbReference>
<keyword evidence="5" id="KW-0547">Nucleotide-binding</keyword>
<feature type="domain" description="MHYT" evidence="14">
    <location>
        <begin position="7"/>
        <end position="200"/>
    </location>
</feature>
<dbReference type="PROSITE" id="PS50924">
    <property type="entry name" value="MHYT"/>
    <property type="match status" value="1"/>
</dbReference>
<accession>A0A7V9Z2R6</accession>
<evidence type="ECO:0000259" key="11">
    <source>
        <dbReference type="PROSITE" id="PS50109"/>
    </source>
</evidence>
<keyword evidence="8" id="KW-0749">Sporulation</keyword>
<evidence type="ECO:0000256" key="2">
    <source>
        <dbReference type="ARBA" id="ARBA00012438"/>
    </source>
</evidence>
<evidence type="ECO:0000256" key="3">
    <source>
        <dbReference type="ARBA" id="ARBA00022553"/>
    </source>
</evidence>
<dbReference type="InterPro" id="IPR036890">
    <property type="entry name" value="HATPase_C_sf"/>
</dbReference>